<keyword evidence="6" id="KW-0029">Amino-acid transport</keyword>
<dbReference type="Proteomes" id="UP000594749">
    <property type="component" value="Chromosome"/>
</dbReference>
<keyword evidence="8 9" id="KW-0472">Membrane</keyword>
<feature type="transmembrane region" description="Helical" evidence="9">
    <location>
        <begin position="150"/>
        <end position="168"/>
    </location>
</feature>
<accession>A0A7M1LGX2</accession>
<dbReference type="InterPro" id="IPR004685">
    <property type="entry name" value="Brnchd-chn_aa_trnsp_Livcs"/>
</dbReference>
<dbReference type="NCBIfam" id="TIGR00796">
    <property type="entry name" value="livcs"/>
    <property type="match status" value="1"/>
</dbReference>
<keyword evidence="7 9" id="KW-1133">Transmembrane helix</keyword>
<evidence type="ECO:0000256" key="8">
    <source>
        <dbReference type="ARBA" id="ARBA00023136"/>
    </source>
</evidence>
<dbReference type="RefSeq" id="WP_025802626.1">
    <property type="nucleotide sequence ID" value="NZ_CP053842.1"/>
</dbReference>
<evidence type="ECO:0000256" key="6">
    <source>
        <dbReference type="ARBA" id="ARBA00022970"/>
    </source>
</evidence>
<evidence type="ECO:0000313" key="11">
    <source>
        <dbReference type="Proteomes" id="UP000594749"/>
    </source>
</evidence>
<feature type="transmembrane region" description="Helical" evidence="9">
    <location>
        <begin position="75"/>
        <end position="96"/>
    </location>
</feature>
<feature type="transmembrane region" description="Helical" evidence="9">
    <location>
        <begin position="9"/>
        <end position="28"/>
    </location>
</feature>
<feature type="transmembrane region" description="Helical" evidence="9">
    <location>
        <begin position="227"/>
        <end position="248"/>
    </location>
</feature>
<feature type="transmembrane region" description="Helical" evidence="9">
    <location>
        <begin position="283"/>
        <end position="307"/>
    </location>
</feature>
<feature type="transmembrane region" description="Helical" evidence="9">
    <location>
        <begin position="412"/>
        <end position="433"/>
    </location>
</feature>
<feature type="transmembrane region" description="Helical" evidence="9">
    <location>
        <begin position="196"/>
        <end position="215"/>
    </location>
</feature>
<dbReference type="PANTHER" id="PTHR30588:SF0">
    <property type="entry name" value="BRANCHED-CHAIN AMINO ACID PERMEASE BRNQ"/>
    <property type="match status" value="1"/>
</dbReference>
<dbReference type="GO" id="GO:0005886">
    <property type="term" value="C:plasma membrane"/>
    <property type="evidence" value="ECO:0007669"/>
    <property type="project" value="UniProtKB-SubCell"/>
</dbReference>
<comment type="subcellular location">
    <subcellularLocation>
        <location evidence="1">Cell membrane</location>
        <topology evidence="1">Multi-pass membrane protein</topology>
    </subcellularLocation>
</comment>
<dbReference type="OrthoDB" id="9783920at2"/>
<comment type="similarity">
    <text evidence="2">Belongs to the branched chain amino acid transporter family.</text>
</comment>
<protein>
    <submittedName>
        <fullName evidence="10">Branched-chain amino acid transport system II carrier protein</fullName>
    </submittedName>
</protein>
<organism evidence="10 11">
    <name type="scientific">Campylobacter corcagiensis</name>
    <dbReference type="NCBI Taxonomy" id="1448857"/>
    <lineage>
        <taxon>Bacteria</taxon>
        <taxon>Pseudomonadati</taxon>
        <taxon>Campylobacterota</taxon>
        <taxon>Epsilonproteobacteria</taxon>
        <taxon>Campylobacterales</taxon>
        <taxon>Campylobacteraceae</taxon>
        <taxon>Campylobacter</taxon>
    </lineage>
</organism>
<evidence type="ECO:0000256" key="1">
    <source>
        <dbReference type="ARBA" id="ARBA00004651"/>
    </source>
</evidence>
<evidence type="ECO:0000256" key="3">
    <source>
        <dbReference type="ARBA" id="ARBA00022448"/>
    </source>
</evidence>
<dbReference type="GO" id="GO:0005304">
    <property type="term" value="F:L-valine transmembrane transporter activity"/>
    <property type="evidence" value="ECO:0007669"/>
    <property type="project" value="TreeGrafter"/>
</dbReference>
<evidence type="ECO:0000256" key="9">
    <source>
        <dbReference type="SAM" id="Phobius"/>
    </source>
</evidence>
<reference evidence="10 11" key="1">
    <citation type="submission" date="2020-10" db="EMBL/GenBank/DDBJ databases">
        <title>Campylobacter and Helicobacter PacBio genomes.</title>
        <authorList>
            <person name="Lane C."/>
        </authorList>
    </citation>
    <scope>NUCLEOTIDE SEQUENCE [LARGE SCALE GENOMIC DNA]</scope>
    <source>
        <strain evidence="10 11">2016D-0077</strain>
    </source>
</reference>
<dbReference type="GO" id="GO:0015190">
    <property type="term" value="F:L-leucine transmembrane transporter activity"/>
    <property type="evidence" value="ECO:0007669"/>
    <property type="project" value="TreeGrafter"/>
</dbReference>
<evidence type="ECO:0000256" key="4">
    <source>
        <dbReference type="ARBA" id="ARBA00022475"/>
    </source>
</evidence>
<dbReference type="EMBL" id="CP063078">
    <property type="protein sequence ID" value="QOQ87690.1"/>
    <property type="molecule type" value="Genomic_DNA"/>
</dbReference>
<proteinExistence type="inferred from homology"/>
<feature type="transmembrane region" description="Helical" evidence="9">
    <location>
        <begin position="40"/>
        <end position="63"/>
    </location>
</feature>
<evidence type="ECO:0000313" key="10">
    <source>
        <dbReference type="EMBL" id="QOQ87690.1"/>
    </source>
</evidence>
<dbReference type="PANTHER" id="PTHR30588">
    <property type="entry name" value="BRANCHED-CHAIN AMINO ACID TRANSPORT SYSTEM 2 CARRIER PROTEIN"/>
    <property type="match status" value="1"/>
</dbReference>
<sequence>MQNISFKSFIIVSLTLFSMFFGAGNFIFPPSLGFQAGVNTSVAIIAFCLTAVLFPILGIAAVAKSNGLQNLASRVSYKFALVFIIAMLLIIGPLFAMPRAANMPYELAIKPFLGEFTSFLPLFIYSVVYFIINWALSINSTKMVDMLGKFLTPLLLLLIVVLVLAAIINPMHTGEFAAASGEWANHAVSKGVVEGYQTMDALAALNFGLVVLITFRKLGVNDEKSIVKYTILSGFVAGFILMTIYIALSYVGASIGASGLISEVNPNGATILSAATNALFGRFGIVILGVSVFLACLTTTVGLTCAISEYFVSITKIPYKTWIIIVSVFASIVANLGLSAIISYAVPFLFIIYPIALCLIVLSLLDDIVNGDRFTYVLTVGVVFVISLVRTFDTQFDINFPIVTELFKTYLPFYDGGFEWVIPAVVCAVIGSIRASTKR</sequence>
<feature type="transmembrane region" description="Helical" evidence="9">
    <location>
        <begin position="319"/>
        <end position="338"/>
    </location>
</feature>
<feature type="transmembrane region" description="Helical" evidence="9">
    <location>
        <begin position="344"/>
        <end position="365"/>
    </location>
</feature>
<evidence type="ECO:0000256" key="2">
    <source>
        <dbReference type="ARBA" id="ARBA00008540"/>
    </source>
</evidence>
<keyword evidence="3" id="KW-0813">Transport</keyword>
<evidence type="ECO:0000256" key="7">
    <source>
        <dbReference type="ARBA" id="ARBA00022989"/>
    </source>
</evidence>
<keyword evidence="11" id="KW-1185">Reference proteome</keyword>
<feature type="transmembrane region" description="Helical" evidence="9">
    <location>
        <begin position="374"/>
        <end position="392"/>
    </location>
</feature>
<dbReference type="GO" id="GO:0015818">
    <property type="term" value="P:isoleucine transport"/>
    <property type="evidence" value="ECO:0007669"/>
    <property type="project" value="TreeGrafter"/>
</dbReference>
<evidence type="ECO:0000256" key="5">
    <source>
        <dbReference type="ARBA" id="ARBA00022692"/>
    </source>
</evidence>
<name>A0A7M1LGX2_9BACT</name>
<keyword evidence="4" id="KW-1003">Cell membrane</keyword>
<dbReference type="Pfam" id="PF05525">
    <property type="entry name" value="Branch_AA_trans"/>
    <property type="match status" value="1"/>
</dbReference>
<gene>
    <name evidence="10" type="primary">brnQ</name>
    <name evidence="10" type="ORF">IMC76_02440</name>
</gene>
<keyword evidence="5 9" id="KW-0812">Transmembrane</keyword>
<dbReference type="GO" id="GO:0015188">
    <property type="term" value="F:L-isoleucine transmembrane transporter activity"/>
    <property type="evidence" value="ECO:0007669"/>
    <property type="project" value="TreeGrafter"/>
</dbReference>
<feature type="transmembrane region" description="Helical" evidence="9">
    <location>
        <begin position="116"/>
        <end position="138"/>
    </location>
</feature>
<dbReference type="GO" id="GO:0015820">
    <property type="term" value="P:L-leucine transport"/>
    <property type="evidence" value="ECO:0007669"/>
    <property type="project" value="TreeGrafter"/>
</dbReference>
<dbReference type="AlphaFoldDB" id="A0A7M1LGX2"/>